<evidence type="ECO:0000313" key="9">
    <source>
        <dbReference type="EMBL" id="ENZ01385.1"/>
    </source>
</evidence>
<feature type="transmembrane region" description="Helical" evidence="8">
    <location>
        <begin position="121"/>
        <end position="139"/>
    </location>
</feature>
<evidence type="ECO:0000256" key="2">
    <source>
        <dbReference type="ARBA" id="ARBA00022654"/>
    </source>
</evidence>
<dbReference type="GO" id="GO:0006508">
    <property type="term" value="P:proteolysis"/>
    <property type="evidence" value="ECO:0007669"/>
    <property type="project" value="UniProtKB-KW"/>
</dbReference>
<evidence type="ECO:0000256" key="8">
    <source>
        <dbReference type="SAM" id="Phobius"/>
    </source>
</evidence>
<keyword evidence="1" id="KW-1003">Cell membrane</keyword>
<dbReference type="Pfam" id="PF04647">
    <property type="entry name" value="AgrB"/>
    <property type="match status" value="1"/>
</dbReference>
<dbReference type="GO" id="GO:0016020">
    <property type="term" value="C:membrane"/>
    <property type="evidence" value="ECO:0007669"/>
    <property type="project" value="InterPro"/>
</dbReference>
<evidence type="ECO:0000256" key="7">
    <source>
        <dbReference type="ARBA" id="ARBA00023136"/>
    </source>
</evidence>
<feature type="transmembrane region" description="Helical" evidence="8">
    <location>
        <begin position="181"/>
        <end position="198"/>
    </location>
</feature>
<reference evidence="9 10" key="1">
    <citation type="submission" date="2013-01" db="EMBL/GenBank/DDBJ databases">
        <title>The Genome Sequence of Clostridium colicanis 209318.</title>
        <authorList>
            <consortium name="The Broad Institute Genome Sequencing Platform"/>
            <person name="Earl A."/>
            <person name="Ward D."/>
            <person name="Feldgarden M."/>
            <person name="Gevers D."/>
            <person name="Courvalin P."/>
            <person name="Lambert T."/>
            <person name="Walker B."/>
            <person name="Young S.K."/>
            <person name="Zeng Q."/>
            <person name="Gargeya S."/>
            <person name="Fitzgerald M."/>
            <person name="Haas B."/>
            <person name="Abouelleil A."/>
            <person name="Alvarado L."/>
            <person name="Arachchi H.M."/>
            <person name="Berlin A.M."/>
            <person name="Chapman S.B."/>
            <person name="Dewar J."/>
            <person name="Goldberg J."/>
            <person name="Griggs A."/>
            <person name="Gujja S."/>
            <person name="Hansen M."/>
            <person name="Howarth C."/>
            <person name="Imamovic A."/>
            <person name="Larimer J."/>
            <person name="McCowan C."/>
            <person name="Murphy C."/>
            <person name="Neiman D."/>
            <person name="Pearson M."/>
            <person name="Priest M."/>
            <person name="Roberts A."/>
            <person name="Saif S."/>
            <person name="Shea T."/>
            <person name="Sisk P."/>
            <person name="Sykes S."/>
            <person name="Wortman J."/>
            <person name="Nusbaum C."/>
            <person name="Birren B."/>
        </authorList>
    </citation>
    <scope>NUCLEOTIDE SEQUENCE [LARGE SCALE GENOMIC DNA]</scope>
    <source>
        <strain evidence="9 10">209318</strain>
    </source>
</reference>
<dbReference type="PATRIC" id="fig|999411.4.peg.2062"/>
<evidence type="ECO:0000256" key="6">
    <source>
        <dbReference type="ARBA" id="ARBA00022989"/>
    </source>
</evidence>
<sequence length="201" mass="22933">MYQKVSKWGDEINIKKFNSHELSKFIIKHIEKFIDEEVYSISKVRLGIEIMLINISKFIVLFITAYLLNVLVQTIIVLIGFAFIRRTGGGIHAKTSFRCTVFSVGGLVLGAIVALRLNLNIGIYLIALIIFNIIVYKYAPRDTEKNPIKDSKKRIRLRNITLRNMNLLALASLFFDKKVISLIFIGFLLAIITILPMNKNS</sequence>
<dbReference type="Proteomes" id="UP000013097">
    <property type="component" value="Unassembled WGS sequence"/>
</dbReference>
<dbReference type="eggNOG" id="COG4512">
    <property type="taxonomic scope" value="Bacteria"/>
</dbReference>
<feature type="transmembrane region" description="Helical" evidence="8">
    <location>
        <begin position="58"/>
        <end position="84"/>
    </location>
</feature>
<evidence type="ECO:0008006" key="11">
    <source>
        <dbReference type="Google" id="ProtNLM"/>
    </source>
</evidence>
<dbReference type="HOGENOM" id="CLU_098969_2_2_9"/>
<keyword evidence="7 8" id="KW-0472">Membrane</keyword>
<accession>N9WEU5</accession>
<evidence type="ECO:0000256" key="3">
    <source>
        <dbReference type="ARBA" id="ARBA00022670"/>
    </source>
</evidence>
<protein>
    <recommendedName>
        <fullName evidence="11">Accessory regulator AgrB</fullName>
    </recommendedName>
</protein>
<dbReference type="GO" id="GO:0009372">
    <property type="term" value="P:quorum sensing"/>
    <property type="evidence" value="ECO:0007669"/>
    <property type="project" value="UniProtKB-KW"/>
</dbReference>
<feature type="transmembrane region" description="Helical" evidence="8">
    <location>
        <begin position="96"/>
        <end position="115"/>
    </location>
</feature>
<evidence type="ECO:0000256" key="1">
    <source>
        <dbReference type="ARBA" id="ARBA00022475"/>
    </source>
</evidence>
<dbReference type="AlphaFoldDB" id="N9WEU5"/>
<keyword evidence="2" id="KW-0673">Quorum sensing</keyword>
<dbReference type="GO" id="GO:0008233">
    <property type="term" value="F:peptidase activity"/>
    <property type="evidence" value="ECO:0007669"/>
    <property type="project" value="UniProtKB-KW"/>
</dbReference>
<name>N9WEU5_9CLOT</name>
<comment type="caution">
    <text evidence="9">The sequence shown here is derived from an EMBL/GenBank/DDBJ whole genome shotgun (WGS) entry which is preliminary data.</text>
</comment>
<evidence type="ECO:0000313" key="10">
    <source>
        <dbReference type="Proteomes" id="UP000013097"/>
    </source>
</evidence>
<dbReference type="SMART" id="SM00793">
    <property type="entry name" value="AgrB"/>
    <property type="match status" value="1"/>
</dbReference>
<keyword evidence="6 8" id="KW-1133">Transmembrane helix</keyword>
<dbReference type="EMBL" id="AGYT01000009">
    <property type="protein sequence ID" value="ENZ01385.1"/>
    <property type="molecule type" value="Genomic_DNA"/>
</dbReference>
<keyword evidence="5" id="KW-0378">Hydrolase</keyword>
<gene>
    <name evidence="9" type="ORF">HMPREF1092_02094</name>
</gene>
<dbReference type="InterPro" id="IPR006741">
    <property type="entry name" value="AgrB"/>
</dbReference>
<keyword evidence="3" id="KW-0645">Protease</keyword>
<proteinExistence type="predicted"/>
<keyword evidence="10" id="KW-1185">Reference proteome</keyword>
<evidence type="ECO:0000256" key="4">
    <source>
        <dbReference type="ARBA" id="ARBA00022692"/>
    </source>
</evidence>
<evidence type="ECO:0000256" key="5">
    <source>
        <dbReference type="ARBA" id="ARBA00022801"/>
    </source>
</evidence>
<organism evidence="9 10">
    <name type="scientific">Clostridium thermobutyricum</name>
    <dbReference type="NCBI Taxonomy" id="29372"/>
    <lineage>
        <taxon>Bacteria</taxon>
        <taxon>Bacillati</taxon>
        <taxon>Bacillota</taxon>
        <taxon>Clostridia</taxon>
        <taxon>Eubacteriales</taxon>
        <taxon>Clostridiaceae</taxon>
        <taxon>Clostridium</taxon>
    </lineage>
</organism>
<keyword evidence="4 8" id="KW-0812">Transmembrane</keyword>